<dbReference type="PANTHER" id="PTHR45947:SF3">
    <property type="entry name" value="SULFOQUINOVOSYL TRANSFERASE SQD2"/>
    <property type="match status" value="1"/>
</dbReference>
<keyword evidence="2" id="KW-1185">Reference proteome</keyword>
<dbReference type="EMBL" id="FNRK01000003">
    <property type="protein sequence ID" value="SEA08105.1"/>
    <property type="molecule type" value="Genomic_DNA"/>
</dbReference>
<dbReference type="Pfam" id="PF13692">
    <property type="entry name" value="Glyco_trans_1_4"/>
    <property type="match status" value="1"/>
</dbReference>
<accession>A0A1H3Y8Y6</accession>
<dbReference type="Proteomes" id="UP000199394">
    <property type="component" value="Unassembled WGS sequence"/>
</dbReference>
<dbReference type="PANTHER" id="PTHR45947">
    <property type="entry name" value="SULFOQUINOVOSYL TRANSFERASE SQD2"/>
    <property type="match status" value="1"/>
</dbReference>
<dbReference type="CDD" id="cd03812">
    <property type="entry name" value="GT4_CapH-like"/>
    <property type="match status" value="1"/>
</dbReference>
<reference evidence="1 2" key="1">
    <citation type="submission" date="2016-10" db="EMBL/GenBank/DDBJ databases">
        <authorList>
            <person name="de Groot N.N."/>
        </authorList>
    </citation>
    <scope>NUCLEOTIDE SEQUENCE [LARGE SCALE GENOMIC DNA]</scope>
    <source>
        <strain evidence="1 2">SR12</strain>
    </source>
</reference>
<dbReference type="InterPro" id="IPR050194">
    <property type="entry name" value="Glycosyltransferase_grp1"/>
</dbReference>
<dbReference type="AlphaFoldDB" id="A0A1H3Y8Y6"/>
<dbReference type="STRING" id="81409.SAMN04515656_103117"/>
<gene>
    <name evidence="1" type="ORF">SAMN04515656_103117</name>
</gene>
<proteinExistence type="predicted"/>
<dbReference type="Gene3D" id="3.40.50.2000">
    <property type="entry name" value="Glycogen Phosphorylase B"/>
    <property type="match status" value="2"/>
</dbReference>
<name>A0A1H3Y8Y6_9FIRM</name>
<organism evidence="1 2">
    <name type="scientific">Eubacterium aggregans</name>
    <dbReference type="NCBI Taxonomy" id="81409"/>
    <lineage>
        <taxon>Bacteria</taxon>
        <taxon>Bacillati</taxon>
        <taxon>Bacillota</taxon>
        <taxon>Clostridia</taxon>
        <taxon>Eubacteriales</taxon>
        <taxon>Eubacteriaceae</taxon>
        <taxon>Eubacterium</taxon>
    </lineage>
</organism>
<evidence type="ECO:0000313" key="1">
    <source>
        <dbReference type="EMBL" id="SEA08105.1"/>
    </source>
</evidence>
<dbReference type="SUPFAM" id="SSF53756">
    <property type="entry name" value="UDP-Glycosyltransferase/glycogen phosphorylase"/>
    <property type="match status" value="1"/>
</dbReference>
<keyword evidence="1" id="KW-0808">Transferase</keyword>
<dbReference type="RefSeq" id="WP_090304814.1">
    <property type="nucleotide sequence ID" value="NZ_FNRK01000003.1"/>
</dbReference>
<evidence type="ECO:0000313" key="2">
    <source>
        <dbReference type="Proteomes" id="UP000199394"/>
    </source>
</evidence>
<protein>
    <submittedName>
        <fullName evidence="1">Glycosyltransferase involved in cell wall bisynthesis</fullName>
    </submittedName>
</protein>
<dbReference type="GO" id="GO:0016757">
    <property type="term" value="F:glycosyltransferase activity"/>
    <property type="evidence" value="ECO:0007669"/>
    <property type="project" value="TreeGrafter"/>
</dbReference>
<dbReference type="OrthoDB" id="9806653at2"/>
<sequence length="369" mass="41865">MKRLLCIVGSMNAGGAETFLMKIYRQLDKSQYQMDFAVAVKEKGYYDDEIRSLGGKIFHITPKSEGAYKNFESIKKIVKKNQYRFVLRTSQHSLSALELLAAKLGGATVRVFRSSNSNTTNGSKTQMILHKVCMFMPKVFANVRIAPSSEAAEFMFGKKSIIKRKAKILQNGIDLNYFKYDVVGRKTIRNEFHIENQFVVGHIGRFNQQKNHQFLLDVFKEIKSQRSDAILLLVGKGELEEEIKQKIVKLQIEDSVIFTGVRSDIPQILSAMDVFVFPSLYEGMPNTIIEAQATGLPCVISNTITKEADITGLVEFFPLDQSPREWSKVAIAVSENPRMDMHEQIKAKGYDIERVVRIFIELIFQVANG</sequence>